<feature type="region of interest" description="Disordered" evidence="4">
    <location>
        <begin position="865"/>
        <end position="887"/>
    </location>
</feature>
<feature type="compositionally biased region" description="Polar residues" evidence="4">
    <location>
        <begin position="755"/>
        <end position="764"/>
    </location>
</feature>
<keyword evidence="2" id="KW-0539">Nucleus</keyword>
<organism evidence="6 7">
    <name type="scientific">Phyllosticta capitalensis</name>
    <dbReference type="NCBI Taxonomy" id="121624"/>
    <lineage>
        <taxon>Eukaryota</taxon>
        <taxon>Fungi</taxon>
        <taxon>Dikarya</taxon>
        <taxon>Ascomycota</taxon>
        <taxon>Pezizomycotina</taxon>
        <taxon>Dothideomycetes</taxon>
        <taxon>Dothideomycetes incertae sedis</taxon>
        <taxon>Botryosphaeriales</taxon>
        <taxon>Phyllostictaceae</taxon>
        <taxon>Phyllosticta</taxon>
    </lineage>
</organism>
<dbReference type="InterPro" id="IPR007219">
    <property type="entry name" value="XnlR_reg_dom"/>
</dbReference>
<comment type="caution">
    <text evidence="6">The sequence shown here is derived from an EMBL/GenBank/DDBJ whole genome shotgun (WGS) entry which is preliminary data.</text>
</comment>
<reference evidence="6 7" key="1">
    <citation type="submission" date="2024-04" db="EMBL/GenBank/DDBJ databases">
        <title>Phyllosticta paracitricarpa is synonymous to the EU quarantine fungus P. citricarpa based on phylogenomic analyses.</title>
        <authorList>
            <consortium name="Lawrence Berkeley National Laboratory"/>
            <person name="Van Ingen-Buijs V.A."/>
            <person name="Van Westerhoven A.C."/>
            <person name="Haridas S."/>
            <person name="Skiadas P."/>
            <person name="Martin F."/>
            <person name="Groenewald J.Z."/>
            <person name="Crous P.W."/>
            <person name="Seidl M.F."/>
        </authorList>
    </citation>
    <scope>NUCLEOTIDE SEQUENCE [LARGE SCALE GENOMIC DNA]</scope>
    <source>
        <strain evidence="6 7">CBS 123374</strain>
    </source>
</reference>
<feature type="domain" description="Xylanolytic transcriptional activator regulatory" evidence="5">
    <location>
        <begin position="394"/>
        <end position="472"/>
    </location>
</feature>
<dbReference type="PANTHER" id="PTHR46910">
    <property type="entry name" value="TRANSCRIPTION FACTOR PDR1"/>
    <property type="match status" value="1"/>
</dbReference>
<dbReference type="CDD" id="cd00067">
    <property type="entry name" value="GAL4"/>
    <property type="match status" value="1"/>
</dbReference>
<dbReference type="Pfam" id="PF04082">
    <property type="entry name" value="Fungal_trans"/>
    <property type="match status" value="1"/>
</dbReference>
<evidence type="ECO:0000256" key="3">
    <source>
        <dbReference type="SAM" id="Coils"/>
    </source>
</evidence>
<protein>
    <submittedName>
        <fullName evidence="6">Fungal-specific transcription factor domain-containing protein</fullName>
    </submittedName>
</protein>
<dbReference type="InterPro" id="IPR036864">
    <property type="entry name" value="Zn2-C6_fun-type_DNA-bd_sf"/>
</dbReference>
<dbReference type="EMBL" id="JBBWRZ010000003">
    <property type="protein sequence ID" value="KAK8240225.1"/>
    <property type="molecule type" value="Genomic_DNA"/>
</dbReference>
<feature type="compositionally biased region" description="Gly residues" evidence="4">
    <location>
        <begin position="874"/>
        <end position="884"/>
    </location>
</feature>
<feature type="region of interest" description="Disordered" evidence="4">
    <location>
        <begin position="139"/>
        <end position="166"/>
    </location>
</feature>
<sequence>MPAKRPAPDGAANPHHQANKLHKSDHGSGDDFSSSVKKKLSASTRTGQACDRCKASLLSTTPRVRKIRCDPRPGGCSPCMQNNTECKTTDRITGRATIRGHTEALEYENNHLKQSLAHLQQQLRDLGVEPDVHLSHGYSPAPQHQQSNAWHDASTSSRGQMWGSVSPGASINPLSYPPASSDMNGNKAEGNHFRVANLPTFRTGLNGDNYLGVSSANSVLSPIKGTSLSFYGMELDLGDFVPEDVEDMNNPVSYQHFLAVAMGGPGVERPKKEELPASYSECATYATWYFRGLHPYAPVMYKPHFMDLLSKIYGDPNFRPSPAEEVMVQMVLAIIKYQFSARNNNAESLKQAHAHYRYALSFFYTLCQSHTIKDVQALTLLCLHLRNFPKPGAAWMMASITLAIAVELGLHRSAKAWADDAPKKDHIEIENRKRVFWTLHALHITLSGKLGRPMPLRMEDIDVEFPEPIHDFLPSESNLTEFRKCSFHVGLQGIKIVALSSQMYSTIYAVRQASESYEPNLRRLEEEHRLWREQLPPELREGSRADAEDYVFSLYVQFWDQEFNLMLHHPALCRSTNQQVLEQNIDVCMEAASKMVRHLDEIRKYKSLDVPWINCTVYLAAIFTTLFVYSQRKDDMTSSDLTKLKQEMDMWLLIIDECGKILGSGSKLARSCRAIIDHAITRISSHVAKKTASAATAVANAVLKTEPDPSPHPERATVAPYANNGYAVSYNPSSTHNSDMHKAGQNAYSADEFSKPSNPYSSVPGQQYAGYPESHSASLSSYQNGPNTYEQPSFGVQSTNLNPAHAAAASATATQESNTNFMYQQPAAAAAAHNAHNQNDAWRQWMLTNLPQDYHHASTLMSLGTSDSHRGSTAAGGPGAGGRPGDSMAAADMQAVAAGGLHAPHPAVSAAAVAQAASTQNQLWPLMVFDIGQSHVSDP</sequence>
<keyword evidence="1" id="KW-0479">Metal-binding</keyword>
<accession>A0ABR1YVK4</accession>
<dbReference type="Gene3D" id="4.10.240.10">
    <property type="entry name" value="Zn(2)-C6 fungal-type DNA-binding domain"/>
    <property type="match status" value="1"/>
</dbReference>
<dbReference type="SMART" id="SM00906">
    <property type="entry name" value="Fungal_trans"/>
    <property type="match status" value="1"/>
</dbReference>
<dbReference type="SUPFAM" id="SSF57701">
    <property type="entry name" value="Zn2/Cys6 DNA-binding domain"/>
    <property type="match status" value="1"/>
</dbReference>
<evidence type="ECO:0000256" key="4">
    <source>
        <dbReference type="SAM" id="MobiDB-lite"/>
    </source>
</evidence>
<feature type="region of interest" description="Disordered" evidence="4">
    <location>
        <begin position="1"/>
        <end position="45"/>
    </location>
</feature>
<gene>
    <name evidence="6" type="ORF">HDK90DRAFT_411367</name>
</gene>
<dbReference type="CDD" id="cd12148">
    <property type="entry name" value="fungal_TF_MHR"/>
    <property type="match status" value="1"/>
</dbReference>
<evidence type="ECO:0000256" key="1">
    <source>
        <dbReference type="ARBA" id="ARBA00022723"/>
    </source>
</evidence>
<feature type="region of interest" description="Disordered" evidence="4">
    <location>
        <begin position="733"/>
        <end position="764"/>
    </location>
</feature>
<evidence type="ECO:0000313" key="7">
    <source>
        <dbReference type="Proteomes" id="UP001492380"/>
    </source>
</evidence>
<dbReference type="Proteomes" id="UP001492380">
    <property type="component" value="Unassembled WGS sequence"/>
</dbReference>
<evidence type="ECO:0000313" key="6">
    <source>
        <dbReference type="EMBL" id="KAK8240225.1"/>
    </source>
</evidence>
<keyword evidence="3" id="KW-0175">Coiled coil</keyword>
<dbReference type="InterPro" id="IPR050987">
    <property type="entry name" value="AtrR-like"/>
</dbReference>
<name>A0ABR1YVK4_9PEZI</name>
<dbReference type="InterPro" id="IPR001138">
    <property type="entry name" value="Zn2Cys6_DnaBD"/>
</dbReference>
<feature type="compositionally biased region" description="Polar residues" evidence="4">
    <location>
        <begin position="142"/>
        <end position="159"/>
    </location>
</feature>
<evidence type="ECO:0000256" key="2">
    <source>
        <dbReference type="ARBA" id="ARBA00023242"/>
    </source>
</evidence>
<proteinExistence type="predicted"/>
<feature type="coiled-coil region" evidence="3">
    <location>
        <begin position="102"/>
        <end position="129"/>
    </location>
</feature>
<evidence type="ECO:0000259" key="5">
    <source>
        <dbReference type="SMART" id="SM00906"/>
    </source>
</evidence>
<dbReference type="PANTHER" id="PTHR46910:SF4">
    <property type="entry name" value="ZN(2)-C6 FUNGAL-TYPE DOMAIN-CONTAINING PROTEIN"/>
    <property type="match status" value="1"/>
</dbReference>
<keyword evidence="7" id="KW-1185">Reference proteome</keyword>